<dbReference type="AlphaFoldDB" id="A0A4U1CTJ9"/>
<gene>
    <name evidence="1" type="ORF">FA047_04140</name>
</gene>
<sequence>MSFKKDNPLRNLKSALMVVAVSQLCLTACKKNEPDAEVYDPRPVTASSSKSISKIFDYLPAPGQFINEGLGSPEAAQALVGKAREGLVSLGGYGGYLVFGFDHSIENMEGADIGIYGNPLTGVAMEWSEPAIVMVMQDLNGNGLPDDGSWFELAGSEYHKPETIKNYKITYYNPKNTTDDIRWTDSQGKEGYVLRNNFHRKSYYPLWIKDQDQVSFTGTLQKNSLSDEKIITNKPLDWGYADNGSEDFKALMESTGAAYNSFDISWAVDDEGNKVKLKHIDFVKVYTAQNSNGNPYEPDITNPRSRVLGEVSTEIGGAIDIKLHLKK</sequence>
<dbReference type="RefSeq" id="WP_136834700.1">
    <property type="nucleotide sequence ID" value="NZ_SWBQ01000001.1"/>
</dbReference>
<evidence type="ECO:0000313" key="2">
    <source>
        <dbReference type="Proteomes" id="UP000307244"/>
    </source>
</evidence>
<keyword evidence="2" id="KW-1185">Reference proteome</keyword>
<name>A0A4U1CTJ9_9SPHI</name>
<dbReference type="OrthoDB" id="975810at2"/>
<protein>
    <submittedName>
        <fullName evidence="1">PKD domain-containing protein</fullName>
    </submittedName>
</protein>
<reference evidence="1 2" key="1">
    <citation type="submission" date="2019-04" db="EMBL/GenBank/DDBJ databases">
        <title>Pedobacter sp. RP-3-15 sp. nov., isolated from Arctic soil.</title>
        <authorList>
            <person name="Dahal R.H."/>
            <person name="Kim D.-U."/>
        </authorList>
    </citation>
    <scope>NUCLEOTIDE SEQUENCE [LARGE SCALE GENOMIC DNA]</scope>
    <source>
        <strain evidence="1 2">RP-3-15</strain>
    </source>
</reference>
<dbReference type="EMBL" id="SWBQ01000001">
    <property type="protein sequence ID" value="TKC09289.1"/>
    <property type="molecule type" value="Genomic_DNA"/>
</dbReference>
<dbReference type="Proteomes" id="UP000307244">
    <property type="component" value="Unassembled WGS sequence"/>
</dbReference>
<accession>A0A4U1CTJ9</accession>
<comment type="caution">
    <text evidence="1">The sequence shown here is derived from an EMBL/GenBank/DDBJ whole genome shotgun (WGS) entry which is preliminary data.</text>
</comment>
<organism evidence="1 2">
    <name type="scientific">Pedobacter frigoris</name>
    <dbReference type="NCBI Taxonomy" id="2571272"/>
    <lineage>
        <taxon>Bacteria</taxon>
        <taxon>Pseudomonadati</taxon>
        <taxon>Bacteroidota</taxon>
        <taxon>Sphingobacteriia</taxon>
        <taxon>Sphingobacteriales</taxon>
        <taxon>Sphingobacteriaceae</taxon>
        <taxon>Pedobacter</taxon>
    </lineage>
</organism>
<evidence type="ECO:0000313" key="1">
    <source>
        <dbReference type="EMBL" id="TKC09289.1"/>
    </source>
</evidence>
<proteinExistence type="predicted"/>